<organism evidence="2">
    <name type="scientific">Anopheles darlingi</name>
    <name type="common">Mosquito</name>
    <dbReference type="NCBI Taxonomy" id="43151"/>
    <lineage>
        <taxon>Eukaryota</taxon>
        <taxon>Metazoa</taxon>
        <taxon>Ecdysozoa</taxon>
        <taxon>Arthropoda</taxon>
        <taxon>Hexapoda</taxon>
        <taxon>Insecta</taxon>
        <taxon>Pterygota</taxon>
        <taxon>Neoptera</taxon>
        <taxon>Endopterygota</taxon>
        <taxon>Diptera</taxon>
        <taxon>Nematocera</taxon>
        <taxon>Culicoidea</taxon>
        <taxon>Culicidae</taxon>
        <taxon>Anophelinae</taxon>
        <taxon>Anopheles</taxon>
    </lineage>
</organism>
<evidence type="ECO:0000313" key="2">
    <source>
        <dbReference type="EMBL" id="MBW72096.1"/>
    </source>
</evidence>
<proteinExistence type="predicted"/>
<sequence length="73" mass="8076">MAFLVLSISAFSSFSHFLAFLSSSFTANFRLNMCFSIAEADISFPVLTRGNHALHNKKSALSTEKHCGPEDNY</sequence>
<evidence type="ECO:0000256" key="1">
    <source>
        <dbReference type="SAM" id="SignalP"/>
    </source>
</evidence>
<reference evidence="2" key="1">
    <citation type="submission" date="2018-01" db="EMBL/GenBank/DDBJ databases">
        <title>An insight into the sialome of Amazonian anophelines.</title>
        <authorList>
            <person name="Ribeiro J.M."/>
            <person name="Scarpassa V."/>
            <person name="Calvo E."/>
        </authorList>
    </citation>
    <scope>NUCLEOTIDE SEQUENCE</scope>
</reference>
<keyword evidence="1" id="KW-0732">Signal</keyword>
<dbReference type="EMBL" id="GGFL01007918">
    <property type="protein sequence ID" value="MBW72096.1"/>
    <property type="molecule type" value="Transcribed_RNA"/>
</dbReference>
<protein>
    <submittedName>
        <fullName evidence="2">Putative secreted protein</fullName>
    </submittedName>
</protein>
<name>A0A2M4D3H7_ANODA</name>
<dbReference type="AlphaFoldDB" id="A0A2M4D3H7"/>
<feature type="signal peptide" evidence="1">
    <location>
        <begin position="1"/>
        <end position="26"/>
    </location>
</feature>
<accession>A0A2M4D3H7</accession>
<feature type="chain" id="PRO_5014992803" evidence="1">
    <location>
        <begin position="27"/>
        <end position="73"/>
    </location>
</feature>